<feature type="transmembrane region" description="Helical" evidence="1">
    <location>
        <begin position="6"/>
        <end position="29"/>
    </location>
</feature>
<evidence type="ECO:0008006" key="4">
    <source>
        <dbReference type="Google" id="ProtNLM"/>
    </source>
</evidence>
<dbReference type="RefSeq" id="WP_058029090.1">
    <property type="nucleotide sequence ID" value="NZ_CP013187.1"/>
</dbReference>
<evidence type="ECO:0000313" key="2">
    <source>
        <dbReference type="EMBL" id="ALO41342.1"/>
    </source>
</evidence>
<dbReference type="STRING" id="161398.PP2015_823"/>
<proteinExistence type="predicted"/>
<dbReference type="EMBL" id="CP013187">
    <property type="protein sequence ID" value="ALO41342.1"/>
    <property type="molecule type" value="Genomic_DNA"/>
</dbReference>
<dbReference type="AlphaFoldDB" id="A0A0S2JZY9"/>
<dbReference type="OrthoDB" id="1027826at2"/>
<dbReference type="Proteomes" id="UP000061457">
    <property type="component" value="Chromosome I"/>
</dbReference>
<dbReference type="PATRIC" id="fig|161398.10.peg.836"/>
<accession>A0A0S2JZY9</accession>
<evidence type="ECO:0000313" key="3">
    <source>
        <dbReference type="Proteomes" id="UP000061457"/>
    </source>
</evidence>
<sequence length="373" mass="41872">MSFFNARVFIGTLLFLAFIVMLVTSVLLYSQQHDAVIALIHTLIGAAMILVVVWHLFKNSKPLFAYLNPLNKHMGKVSLAMPLAVILIGYLLASPFFALPPAMQVYTWGQTLKAADKADQDKELKYVERIITPAEASGQTITLELKKGPYFMWPQYAFWLETLDGEFVQPLYVTEKIATNNFTNKVSKIDPEQVFNEHLLIGENAIGREALTGGEDAKSKDTRMRPESLPVFLHQLGVQASNGFYLPTDNKLVVDGFSGATMTDNFIYSIQLPTSLTGQYRIRFEINHSFDYNTYYSSDRFPDDPVYSGDGFTAQPSLIYQAIVDFDHPSKLQQMQLIGHGHHSGKDGDVRTDLSNFTTALELVDRILVSHSL</sequence>
<keyword evidence="1" id="KW-1133">Transmembrane helix</keyword>
<name>A0A0S2JZY9_9GAMM</name>
<organism evidence="2 3">
    <name type="scientific">Pseudoalteromonas phenolica</name>
    <dbReference type="NCBI Taxonomy" id="161398"/>
    <lineage>
        <taxon>Bacteria</taxon>
        <taxon>Pseudomonadati</taxon>
        <taxon>Pseudomonadota</taxon>
        <taxon>Gammaproteobacteria</taxon>
        <taxon>Alteromonadales</taxon>
        <taxon>Pseudoalteromonadaceae</taxon>
        <taxon>Pseudoalteromonas</taxon>
    </lineage>
</organism>
<keyword evidence="1" id="KW-0812">Transmembrane</keyword>
<evidence type="ECO:0000256" key="1">
    <source>
        <dbReference type="SAM" id="Phobius"/>
    </source>
</evidence>
<gene>
    <name evidence="2" type="ORF">PP2015_823</name>
</gene>
<keyword evidence="3" id="KW-1185">Reference proteome</keyword>
<protein>
    <recommendedName>
        <fullName evidence="4">DUF4405 domain-containing protein</fullName>
    </recommendedName>
</protein>
<feature type="transmembrane region" description="Helical" evidence="1">
    <location>
        <begin position="36"/>
        <end position="57"/>
    </location>
</feature>
<reference evidence="2 3" key="1">
    <citation type="submission" date="2015-11" db="EMBL/GenBank/DDBJ databases">
        <authorList>
            <person name="Zhang Y."/>
            <person name="Guo Z."/>
        </authorList>
    </citation>
    <scope>NUCLEOTIDE SEQUENCE [LARGE SCALE GENOMIC DNA]</scope>
    <source>
        <strain evidence="2 3">KCTC 12086</strain>
    </source>
</reference>
<dbReference type="KEGG" id="pphe:PP2015_823"/>
<keyword evidence="1" id="KW-0472">Membrane</keyword>
<feature type="transmembrane region" description="Helical" evidence="1">
    <location>
        <begin position="77"/>
        <end position="99"/>
    </location>
</feature>